<evidence type="ECO:0000256" key="1">
    <source>
        <dbReference type="SAM" id="Phobius"/>
    </source>
</evidence>
<keyword evidence="1" id="KW-0472">Membrane</keyword>
<dbReference type="PANTHER" id="PTHR44757">
    <property type="entry name" value="DIGUANYLATE CYCLASE DGCP"/>
    <property type="match status" value="1"/>
</dbReference>
<dbReference type="SUPFAM" id="SSF55073">
    <property type="entry name" value="Nucleotide cyclase"/>
    <property type="match status" value="1"/>
</dbReference>
<keyword evidence="1" id="KW-0812">Transmembrane</keyword>
<dbReference type="InterPro" id="IPR029787">
    <property type="entry name" value="Nucleotide_cyclase"/>
</dbReference>
<dbReference type="Pfam" id="PF00990">
    <property type="entry name" value="GGDEF"/>
    <property type="match status" value="1"/>
</dbReference>
<dbReference type="InterPro" id="IPR031621">
    <property type="entry name" value="HisKA_7TM"/>
</dbReference>
<feature type="transmembrane region" description="Helical" evidence="1">
    <location>
        <begin position="151"/>
        <end position="170"/>
    </location>
</feature>
<feature type="transmembrane region" description="Helical" evidence="1">
    <location>
        <begin position="70"/>
        <end position="90"/>
    </location>
</feature>
<dbReference type="InterPro" id="IPR003018">
    <property type="entry name" value="GAF"/>
</dbReference>
<dbReference type="SMART" id="SM00052">
    <property type="entry name" value="EAL"/>
    <property type="match status" value="1"/>
</dbReference>
<dbReference type="Gene3D" id="3.30.70.270">
    <property type="match status" value="1"/>
</dbReference>
<dbReference type="PROSITE" id="PS50883">
    <property type="entry name" value="EAL"/>
    <property type="match status" value="1"/>
</dbReference>
<accession>A0ABR6WQX4</accession>
<dbReference type="CDD" id="cd01949">
    <property type="entry name" value="GGDEF"/>
    <property type="match status" value="1"/>
</dbReference>
<dbReference type="InterPro" id="IPR035919">
    <property type="entry name" value="EAL_sf"/>
</dbReference>
<evidence type="ECO:0000313" key="4">
    <source>
        <dbReference type="EMBL" id="MBC3803004.1"/>
    </source>
</evidence>
<feature type="domain" description="GGDEF" evidence="3">
    <location>
        <begin position="631"/>
        <end position="764"/>
    </location>
</feature>
<organism evidence="4 5">
    <name type="scientific">Acetobacterium fimetarium</name>
    <dbReference type="NCBI Taxonomy" id="52691"/>
    <lineage>
        <taxon>Bacteria</taxon>
        <taxon>Bacillati</taxon>
        <taxon>Bacillota</taxon>
        <taxon>Clostridia</taxon>
        <taxon>Eubacteriales</taxon>
        <taxon>Eubacteriaceae</taxon>
        <taxon>Acetobacterium</taxon>
    </lineage>
</organism>
<evidence type="ECO:0000313" key="5">
    <source>
        <dbReference type="Proteomes" id="UP000603234"/>
    </source>
</evidence>
<feature type="transmembrane region" description="Helical" evidence="1">
    <location>
        <begin position="38"/>
        <end position="58"/>
    </location>
</feature>
<dbReference type="CDD" id="cd01948">
    <property type="entry name" value="EAL"/>
    <property type="match status" value="1"/>
</dbReference>
<keyword evidence="1" id="KW-1133">Transmembrane helix</keyword>
<protein>
    <submittedName>
        <fullName evidence="4">EAL domain-containing protein</fullName>
    </submittedName>
</protein>
<feature type="transmembrane region" description="Helical" evidence="1">
    <location>
        <begin position="182"/>
        <end position="207"/>
    </location>
</feature>
<dbReference type="Proteomes" id="UP000603234">
    <property type="component" value="Unassembled WGS sequence"/>
</dbReference>
<dbReference type="Pfam" id="PF01590">
    <property type="entry name" value="GAF"/>
    <property type="match status" value="1"/>
</dbReference>
<dbReference type="InterPro" id="IPR043128">
    <property type="entry name" value="Rev_trsase/Diguanyl_cyclase"/>
</dbReference>
<feature type="transmembrane region" description="Helical" evidence="1">
    <location>
        <begin position="362"/>
        <end position="381"/>
    </location>
</feature>
<gene>
    <name evidence="4" type="ORF">GH808_00915</name>
</gene>
<feature type="domain" description="EAL" evidence="2">
    <location>
        <begin position="773"/>
        <end position="1027"/>
    </location>
</feature>
<feature type="transmembrane region" description="Helical" evidence="1">
    <location>
        <begin position="102"/>
        <end position="121"/>
    </location>
</feature>
<feature type="transmembrane region" description="Helical" evidence="1">
    <location>
        <begin position="393"/>
        <end position="415"/>
    </location>
</feature>
<proteinExistence type="predicted"/>
<feature type="transmembrane region" description="Helical" evidence="1">
    <location>
        <begin position="6"/>
        <end position="26"/>
    </location>
</feature>
<feature type="transmembrane region" description="Helical" evidence="1">
    <location>
        <begin position="318"/>
        <end position="335"/>
    </location>
</feature>
<dbReference type="InterPro" id="IPR052155">
    <property type="entry name" value="Biofilm_reg_signaling"/>
</dbReference>
<dbReference type="PROSITE" id="PS50887">
    <property type="entry name" value="GGDEF"/>
    <property type="match status" value="1"/>
</dbReference>
<dbReference type="NCBIfam" id="TIGR00254">
    <property type="entry name" value="GGDEF"/>
    <property type="match status" value="1"/>
</dbReference>
<dbReference type="PANTHER" id="PTHR44757:SF2">
    <property type="entry name" value="BIOFILM ARCHITECTURE MAINTENANCE PROTEIN MBAA"/>
    <property type="match status" value="1"/>
</dbReference>
<dbReference type="Pfam" id="PF16927">
    <property type="entry name" value="HisKA_7TM"/>
    <property type="match status" value="1"/>
</dbReference>
<sequence>MTMQNLISLAFYIAFVIYAMFGAYGLTLNKDERLNRLFALLCLCGVIWSFTFAVSNSAETVAEALLWRRISVLGWGVVYGVVLHFVIVLTETDRNWAGKKSLILPALYIPAVVNVIIFGLVSQTASGQIRMTHAVTGWIVMPVGNFWELLFYGYYLSFSLTAFYLVVRWLRRTENPIDKKKGLILIISASAALLVGTFTDILVYHFLNQQLPSLGPLLALLPASASYFIIHQFGSMRTEARNSACSEGVILSEDSRTKLFRYVSIILAGGGLVNFYLGVLLSGARETGIPFSFALVLMSVLMMLIPYLVESVRQQQRLLALLLLLILPVVMLVYFDGPYSNIIWPVPIFIIMITVIFNDRRIFFLVAALSFLMGFLLWLRIPRFNVMIGSQTYVLRLMFYVIGISLTAIITNIYFSRLVENRRQRDFQQMIAEISTDFVTMTRFDFDDKVENLLNRCGAFIQADRAAVGMFSENFQTVCFTHQWGETKAPGDQENEKKRQPVPQWSRKQLFDNKIVYLPAIDQLPPEAEDERQILESLGLQSMVLIPIRSKDCVIGFIEFDRIGKDAFWRTEDFETLRVLSNILADAIAKVDNEKEMNDLAYYDTLTNLPNRVLFNNRLEQAIELARRSGNGLGVIFLDLDGFKEVNDTMGHDWGDYLLNSIGKRLAACIRKYDTVARFGGDEFLIMVPELARKSDLEDVAKKIMGIFKQPVIIGEQEFHMNASCGVAVFPDDGDSVKSLTKSADIAMYEAKKNGKGQVVFCSGKMKKDVQEKMMLTSSLYRALEKHELTLHYQPQVSAESQAIVGFEALLRWNHGELGPISPAVFIPIAEETGLINSIGEWVLLTACVQNKAWQDKGFTPVKMAVNLSLEQFRSNNLEAIVRASLKQSGLEPRYLELEITENIAMRESDDVIPCLHRLKSLGVEISIDDFGTEFSSLGRLKDLPVDRLKIDMAFIQGISQNSKDESIIAVMIHLAKKLGLKVIAEGVETEVQLVFLRDEACDEIQGYYYYRPLSKDQIECDIYNISTPDLAKD</sequence>
<dbReference type="InterPro" id="IPR001633">
    <property type="entry name" value="EAL_dom"/>
</dbReference>
<dbReference type="EMBL" id="WJBC01000001">
    <property type="protein sequence ID" value="MBC3803004.1"/>
    <property type="molecule type" value="Genomic_DNA"/>
</dbReference>
<dbReference type="SUPFAM" id="SSF55781">
    <property type="entry name" value="GAF domain-like"/>
    <property type="match status" value="1"/>
</dbReference>
<dbReference type="SMART" id="SM00267">
    <property type="entry name" value="GGDEF"/>
    <property type="match status" value="1"/>
</dbReference>
<feature type="transmembrane region" description="Helical" evidence="1">
    <location>
        <begin position="341"/>
        <end position="357"/>
    </location>
</feature>
<reference evidence="4 5" key="1">
    <citation type="journal article" date="2020" name="mSystems">
        <title>Defining Genomic and Predicted Metabolic Features of the Acetobacterium Genus.</title>
        <authorList>
            <person name="Ross D.E."/>
            <person name="Marshall C.W."/>
            <person name="Gulliver D."/>
            <person name="May H.D."/>
            <person name="Norman R.S."/>
        </authorList>
    </citation>
    <scope>NUCLEOTIDE SEQUENCE [LARGE SCALE GENOMIC DNA]</scope>
    <source>
        <strain evidence="4 5">DSM 8238</strain>
    </source>
</reference>
<dbReference type="InterPro" id="IPR029016">
    <property type="entry name" value="GAF-like_dom_sf"/>
</dbReference>
<dbReference type="Gene3D" id="3.30.450.40">
    <property type="match status" value="1"/>
</dbReference>
<evidence type="ECO:0000259" key="3">
    <source>
        <dbReference type="PROSITE" id="PS50887"/>
    </source>
</evidence>
<feature type="transmembrane region" description="Helical" evidence="1">
    <location>
        <begin position="213"/>
        <end position="230"/>
    </location>
</feature>
<dbReference type="Gene3D" id="3.20.20.450">
    <property type="entry name" value="EAL domain"/>
    <property type="match status" value="1"/>
</dbReference>
<dbReference type="RefSeq" id="WP_186840923.1">
    <property type="nucleotide sequence ID" value="NZ_WJBC01000001.1"/>
</dbReference>
<feature type="transmembrane region" description="Helical" evidence="1">
    <location>
        <begin position="259"/>
        <end position="277"/>
    </location>
</feature>
<dbReference type="SUPFAM" id="SSF141868">
    <property type="entry name" value="EAL domain-like"/>
    <property type="match status" value="1"/>
</dbReference>
<dbReference type="InterPro" id="IPR000160">
    <property type="entry name" value="GGDEF_dom"/>
</dbReference>
<comment type="caution">
    <text evidence="4">The sequence shown here is derived from an EMBL/GenBank/DDBJ whole genome shotgun (WGS) entry which is preliminary data.</text>
</comment>
<evidence type="ECO:0000259" key="2">
    <source>
        <dbReference type="PROSITE" id="PS50883"/>
    </source>
</evidence>
<keyword evidence="5" id="KW-1185">Reference proteome</keyword>
<dbReference type="Pfam" id="PF00563">
    <property type="entry name" value="EAL"/>
    <property type="match status" value="1"/>
</dbReference>
<name>A0ABR6WQX4_9FIRM</name>
<dbReference type="SMART" id="SM00065">
    <property type="entry name" value="GAF"/>
    <property type="match status" value="1"/>
</dbReference>
<feature type="transmembrane region" description="Helical" evidence="1">
    <location>
        <begin position="289"/>
        <end position="309"/>
    </location>
</feature>